<dbReference type="PANTHER" id="PTHR12552">
    <property type="entry name" value="OLIGOPHRENIN 1"/>
    <property type="match status" value="1"/>
</dbReference>
<dbReference type="InterPro" id="IPR047234">
    <property type="entry name" value="GRAF_fam"/>
</dbReference>
<feature type="domain" description="BAR" evidence="2">
    <location>
        <begin position="24"/>
        <end position="260"/>
    </location>
</feature>
<dbReference type="Gene3D" id="1.20.1270.60">
    <property type="entry name" value="Arfaptin homology (AH) domain/BAR domain"/>
    <property type="match status" value="1"/>
</dbReference>
<evidence type="ECO:0000256" key="1">
    <source>
        <dbReference type="ARBA" id="ARBA00022468"/>
    </source>
</evidence>
<keyword evidence="1" id="KW-0343">GTPase activation</keyword>
<accession>A0A5E4B6D7</accession>
<sequence>MLLVFVSFLSPTIPVIRTMGHPPLEFSDCYLDSPDFRERLKCYEQELERTNKFIKDVIKDGNALISAMRNYSSAVQKFSQTDSYLLLGSPFNVLKLLDIIEVYYIWFSESFKEFAELLNEVENERMMMVQNASDLLIKPLENFRKEQIGFTKERKKKFEKDGERFYSLLDRHLHLSSKKKESQLQEADLQVDKERHNFFESSLDYVYQIQEVQESKKFNIVEPVLAFLHSLFISNSLTVELTQDFLPYKQQLQLSLQNVSFMQVSSPVSPIEF</sequence>
<evidence type="ECO:0000313" key="5">
    <source>
        <dbReference type="Proteomes" id="UP000335636"/>
    </source>
</evidence>
<dbReference type="SUPFAM" id="SSF103657">
    <property type="entry name" value="BAR/IMD domain-like"/>
    <property type="match status" value="1"/>
</dbReference>
<dbReference type="EMBL" id="CABDUW010000302">
    <property type="protein sequence ID" value="VTJ65293.1"/>
    <property type="molecule type" value="Genomic_DNA"/>
</dbReference>
<dbReference type="GO" id="GO:1901799">
    <property type="term" value="P:negative regulation of proteasomal protein catabolic process"/>
    <property type="evidence" value="ECO:0007669"/>
    <property type="project" value="TreeGrafter"/>
</dbReference>
<organism evidence="4 5">
    <name type="scientific">Marmota monax</name>
    <name type="common">Woodchuck</name>
    <dbReference type="NCBI Taxonomy" id="9995"/>
    <lineage>
        <taxon>Eukaryota</taxon>
        <taxon>Metazoa</taxon>
        <taxon>Chordata</taxon>
        <taxon>Craniata</taxon>
        <taxon>Vertebrata</taxon>
        <taxon>Euteleostomi</taxon>
        <taxon>Mammalia</taxon>
        <taxon>Eutheria</taxon>
        <taxon>Euarchontoglires</taxon>
        <taxon>Glires</taxon>
        <taxon>Rodentia</taxon>
        <taxon>Sciuromorpha</taxon>
        <taxon>Sciuridae</taxon>
        <taxon>Xerinae</taxon>
        <taxon>Marmotini</taxon>
        <taxon>Marmota</taxon>
    </lineage>
</organism>
<dbReference type="EMBL" id="WJEC01002916">
    <property type="protein sequence ID" value="KAF7475727.1"/>
    <property type="molecule type" value="Genomic_DNA"/>
</dbReference>
<dbReference type="AlphaFoldDB" id="A0A5E4B6D7"/>
<dbReference type="Proteomes" id="UP000662637">
    <property type="component" value="Unassembled WGS sequence"/>
</dbReference>
<keyword evidence="5" id="KW-1185">Reference proteome</keyword>
<dbReference type="GO" id="GO:0005737">
    <property type="term" value="C:cytoplasm"/>
    <property type="evidence" value="ECO:0007669"/>
    <property type="project" value="InterPro"/>
</dbReference>
<dbReference type="GO" id="GO:0043195">
    <property type="term" value="C:terminal bouton"/>
    <property type="evidence" value="ECO:0007669"/>
    <property type="project" value="TreeGrafter"/>
</dbReference>
<name>A0A5E4B6D7_MARMO</name>
<proteinExistence type="predicted"/>
<dbReference type="GO" id="GO:0005096">
    <property type="term" value="F:GTPase activator activity"/>
    <property type="evidence" value="ECO:0007669"/>
    <property type="project" value="UniProtKB-KW"/>
</dbReference>
<dbReference type="GO" id="GO:0015629">
    <property type="term" value="C:actin cytoskeleton"/>
    <property type="evidence" value="ECO:0007669"/>
    <property type="project" value="TreeGrafter"/>
</dbReference>
<evidence type="ECO:0000259" key="2">
    <source>
        <dbReference type="Pfam" id="PF16746"/>
    </source>
</evidence>
<dbReference type="InterPro" id="IPR027267">
    <property type="entry name" value="AH/BAR_dom_sf"/>
</dbReference>
<protein>
    <recommendedName>
        <fullName evidence="2">BAR domain-containing protein</fullName>
    </recommendedName>
</protein>
<evidence type="ECO:0000313" key="3">
    <source>
        <dbReference type="EMBL" id="KAF7475727.1"/>
    </source>
</evidence>
<dbReference type="Pfam" id="PF16746">
    <property type="entry name" value="BAR_3"/>
    <property type="match status" value="1"/>
</dbReference>
<dbReference type="InterPro" id="IPR004148">
    <property type="entry name" value="BAR_dom"/>
</dbReference>
<dbReference type="GO" id="GO:0030100">
    <property type="term" value="P:regulation of endocytosis"/>
    <property type="evidence" value="ECO:0007669"/>
    <property type="project" value="TreeGrafter"/>
</dbReference>
<gene>
    <name evidence="3" type="ORF">GHT09_013380</name>
    <name evidence="4" type="ORF">MONAX_5E008876</name>
</gene>
<dbReference type="GO" id="GO:0051966">
    <property type="term" value="P:regulation of synaptic transmission, glutamatergic"/>
    <property type="evidence" value="ECO:0007669"/>
    <property type="project" value="TreeGrafter"/>
</dbReference>
<dbReference type="PANTHER" id="PTHR12552:SF2">
    <property type="entry name" value="OLIGOPHRENIN-1"/>
    <property type="match status" value="1"/>
</dbReference>
<dbReference type="GO" id="GO:0048488">
    <property type="term" value="P:synaptic vesicle endocytosis"/>
    <property type="evidence" value="ECO:0007669"/>
    <property type="project" value="TreeGrafter"/>
</dbReference>
<reference evidence="3" key="2">
    <citation type="submission" date="2020-08" db="EMBL/GenBank/DDBJ databases">
        <authorList>
            <person name="Shumante A."/>
            <person name="Zimin A.V."/>
            <person name="Puiu D."/>
            <person name="Salzberg S.L."/>
        </authorList>
    </citation>
    <scope>NUCLEOTIDE SEQUENCE</scope>
    <source>
        <strain evidence="3">WC2-LM</strain>
        <tissue evidence="3">Liver</tissue>
    </source>
</reference>
<evidence type="ECO:0000313" key="4">
    <source>
        <dbReference type="EMBL" id="VTJ65293.1"/>
    </source>
</evidence>
<dbReference type="GO" id="GO:0030036">
    <property type="term" value="P:actin cytoskeleton organization"/>
    <property type="evidence" value="ECO:0007669"/>
    <property type="project" value="TreeGrafter"/>
</dbReference>
<dbReference type="FunFam" id="1.20.1270.60:FF:000001">
    <property type="entry name" value="Rho GTPase-activating protein 26"/>
    <property type="match status" value="1"/>
</dbReference>
<dbReference type="Proteomes" id="UP000335636">
    <property type="component" value="Unassembled WGS sequence"/>
</dbReference>
<dbReference type="GO" id="GO:0043197">
    <property type="term" value="C:dendritic spine"/>
    <property type="evidence" value="ECO:0007669"/>
    <property type="project" value="TreeGrafter"/>
</dbReference>
<reference evidence="4 5" key="1">
    <citation type="submission" date="2019-04" db="EMBL/GenBank/DDBJ databases">
        <authorList>
            <person name="Alioto T."/>
            <person name="Alioto T."/>
        </authorList>
    </citation>
    <scope>NUCLEOTIDE SEQUENCE [LARGE SCALE GENOMIC DNA]</scope>
</reference>